<dbReference type="EMBL" id="LR797225">
    <property type="protein sequence ID" value="CAB4194966.1"/>
    <property type="molecule type" value="Genomic_DNA"/>
</dbReference>
<name>A0A6J5QIE2_9CAUD</name>
<protein>
    <submittedName>
        <fullName evidence="3">Uncharacterized protein</fullName>
    </submittedName>
</protein>
<evidence type="ECO:0000313" key="5">
    <source>
        <dbReference type="EMBL" id="CAB4222917.1"/>
    </source>
</evidence>
<organism evidence="3">
    <name type="scientific">uncultured Caudovirales phage</name>
    <dbReference type="NCBI Taxonomy" id="2100421"/>
    <lineage>
        <taxon>Viruses</taxon>
        <taxon>Duplodnaviria</taxon>
        <taxon>Heunggongvirae</taxon>
        <taxon>Uroviricota</taxon>
        <taxon>Caudoviricetes</taxon>
        <taxon>Peduoviridae</taxon>
        <taxon>Maltschvirus</taxon>
        <taxon>Maltschvirus maltsch</taxon>
    </lineage>
</organism>
<dbReference type="EMBL" id="LR796822">
    <property type="protein sequence ID" value="CAB4168275.1"/>
    <property type="molecule type" value="Genomic_DNA"/>
</dbReference>
<evidence type="ECO:0000313" key="2">
    <source>
        <dbReference type="EMBL" id="CAB4180332.1"/>
    </source>
</evidence>
<sequence>MKNYAVISGSTVINVISAQDLESAELATKSSCVEYTEENPAGIGWTYDGKKFIAPTPPVENVEG</sequence>
<reference evidence="3" key="1">
    <citation type="submission" date="2020-05" db="EMBL/GenBank/DDBJ databases">
        <authorList>
            <person name="Chiriac C."/>
            <person name="Salcher M."/>
            <person name="Ghai R."/>
            <person name="Kavagutti S V."/>
        </authorList>
    </citation>
    <scope>NUCLEOTIDE SEQUENCE</scope>
</reference>
<evidence type="ECO:0000313" key="3">
    <source>
        <dbReference type="EMBL" id="CAB4181181.1"/>
    </source>
</evidence>
<evidence type="ECO:0000313" key="1">
    <source>
        <dbReference type="EMBL" id="CAB4168275.1"/>
    </source>
</evidence>
<dbReference type="EMBL" id="LR796993">
    <property type="protein sequence ID" value="CAB4180332.1"/>
    <property type="molecule type" value="Genomic_DNA"/>
</dbReference>
<dbReference type="EMBL" id="LR797526">
    <property type="protein sequence ID" value="CAB4222917.1"/>
    <property type="molecule type" value="Genomic_DNA"/>
</dbReference>
<dbReference type="EMBL" id="LR797007">
    <property type="protein sequence ID" value="CAB4181181.1"/>
    <property type="molecule type" value="Genomic_DNA"/>
</dbReference>
<accession>A0A6J5QIE2</accession>
<gene>
    <name evidence="2" type="ORF">UFOVP1050_23</name>
    <name evidence="3" type="ORF">UFOVP1059_21</name>
    <name evidence="4" type="ORF">UFOVP1274_16</name>
    <name evidence="5" type="ORF">UFOVP1662_5</name>
    <name evidence="1" type="ORF">UFOVP883_6</name>
</gene>
<evidence type="ECO:0000313" key="4">
    <source>
        <dbReference type="EMBL" id="CAB4194966.1"/>
    </source>
</evidence>
<proteinExistence type="predicted"/>